<evidence type="ECO:0000256" key="1">
    <source>
        <dbReference type="ARBA" id="ARBA00004651"/>
    </source>
</evidence>
<dbReference type="GO" id="GO:0008360">
    <property type="term" value="P:regulation of cell shape"/>
    <property type="evidence" value="ECO:0007669"/>
    <property type="project" value="UniProtKB-UniRule"/>
</dbReference>
<comment type="caution">
    <text evidence="8">Lacks conserved residue(s) required for the propagation of feature annotation.</text>
</comment>
<dbReference type="CDD" id="cd13123">
    <property type="entry name" value="MATE_MurJ_like"/>
    <property type="match status" value="1"/>
</dbReference>
<name>A0A172T3F2_FERPE</name>
<evidence type="ECO:0000256" key="6">
    <source>
        <dbReference type="ARBA" id="ARBA00022989"/>
    </source>
</evidence>
<dbReference type="GO" id="GO:0015648">
    <property type="term" value="F:lipid-linked peptidoglycan transporter activity"/>
    <property type="evidence" value="ECO:0007669"/>
    <property type="project" value="UniProtKB-UniRule"/>
</dbReference>
<reference evidence="10 11" key="1">
    <citation type="submission" date="2014-08" db="EMBL/GenBank/DDBJ databases">
        <title>Fervidobacterium pennivorans DYC genome.</title>
        <authorList>
            <person name="Wushke S."/>
        </authorList>
    </citation>
    <scope>NUCLEOTIDE SEQUENCE [LARGE SCALE GENOMIC DNA]</scope>
    <source>
        <strain evidence="10 11">DYC</strain>
    </source>
</reference>
<comment type="similarity">
    <text evidence="8 9">Belongs to the MurJ/MviN family.</text>
</comment>
<accession>A0A172T3F2</accession>
<dbReference type="Pfam" id="PF03023">
    <property type="entry name" value="MurJ"/>
    <property type="match status" value="1"/>
</dbReference>
<evidence type="ECO:0000256" key="2">
    <source>
        <dbReference type="ARBA" id="ARBA00022475"/>
    </source>
</evidence>
<dbReference type="GO" id="GO:0071555">
    <property type="term" value="P:cell wall organization"/>
    <property type="evidence" value="ECO:0007669"/>
    <property type="project" value="UniProtKB-UniRule"/>
</dbReference>
<feature type="transmembrane region" description="Helical" evidence="8">
    <location>
        <begin position="259"/>
        <end position="278"/>
    </location>
</feature>
<dbReference type="InterPro" id="IPR004268">
    <property type="entry name" value="MurJ"/>
</dbReference>
<feature type="transmembrane region" description="Helical" evidence="8">
    <location>
        <begin position="290"/>
        <end position="309"/>
    </location>
</feature>
<feature type="transmembrane region" description="Helical" evidence="8">
    <location>
        <begin position="388"/>
        <end position="407"/>
    </location>
</feature>
<dbReference type="GO" id="GO:0009252">
    <property type="term" value="P:peptidoglycan biosynthetic process"/>
    <property type="evidence" value="ECO:0007669"/>
    <property type="project" value="UniProtKB-UniRule"/>
</dbReference>
<dbReference type="NCBIfam" id="TIGR01695">
    <property type="entry name" value="murJ_mviN"/>
    <property type="match status" value="1"/>
</dbReference>
<comment type="pathway">
    <text evidence="8">Cell wall biogenesis; peptidoglycan biosynthesis.</text>
</comment>
<evidence type="ECO:0000313" key="10">
    <source>
        <dbReference type="EMBL" id="ANE41491.1"/>
    </source>
</evidence>
<dbReference type="PANTHER" id="PTHR47019:SF1">
    <property type="entry name" value="LIPID II FLIPPASE MURJ"/>
    <property type="match status" value="1"/>
</dbReference>
<evidence type="ECO:0000256" key="3">
    <source>
        <dbReference type="ARBA" id="ARBA00022692"/>
    </source>
</evidence>
<evidence type="ECO:0000313" key="11">
    <source>
        <dbReference type="Proteomes" id="UP000077096"/>
    </source>
</evidence>
<keyword evidence="8 9" id="KW-0961">Cell wall biogenesis/degradation</keyword>
<dbReference type="HAMAP" id="MF_02078">
    <property type="entry name" value="MurJ_MviN"/>
    <property type="match status" value="1"/>
</dbReference>
<dbReference type="PRINTS" id="PR01806">
    <property type="entry name" value="VIRFACTRMVIN"/>
</dbReference>
<evidence type="ECO:0000256" key="4">
    <source>
        <dbReference type="ARBA" id="ARBA00022960"/>
    </source>
</evidence>
<dbReference type="OrthoDB" id="9804143at2"/>
<comment type="function">
    <text evidence="8 9">Involved in peptidoglycan biosynthesis. Transports lipid-linked peptidoglycan precursors from the inner to the outer leaflet of the cytoplasmic membrane.</text>
</comment>
<dbReference type="AlphaFoldDB" id="A0A172T3F2"/>
<dbReference type="PIRSF" id="PIRSF002869">
    <property type="entry name" value="MviN"/>
    <property type="match status" value="1"/>
</dbReference>
<feature type="transmembrane region" description="Helical" evidence="8">
    <location>
        <begin position="118"/>
        <end position="137"/>
    </location>
</feature>
<feature type="transmembrane region" description="Helical" evidence="8">
    <location>
        <begin position="149"/>
        <end position="168"/>
    </location>
</feature>
<keyword evidence="5 8" id="KW-0573">Peptidoglycan synthesis</keyword>
<comment type="subcellular location">
    <subcellularLocation>
        <location evidence="1 8">Cell membrane</location>
        <topology evidence="1 8">Multi-pass membrane protein</topology>
    </subcellularLocation>
</comment>
<feature type="transmembrane region" description="Helical" evidence="8">
    <location>
        <begin position="40"/>
        <end position="65"/>
    </location>
</feature>
<dbReference type="PATRIC" id="fig|93466.3.peg.1180"/>
<keyword evidence="7 8" id="KW-0472">Membrane</keyword>
<sequence>MSVMLSSLAFAVATFLSRVLGLVRDMLIASKFGTSWQADAYFVAILFPFFLRRVFGEGAMTSAFVPLYSESKDKDEFLSSVLTSFTIVLLVIVSTVMIFPDIVIYLFSSGAAPQTKELIRVLARITAPSIFFIFWWAITYSIENTRGKFFYPALTPIIPNIVIIVFTLLPGLGIYGPTWGFLIGEAAAFLALAYPLRRHKLRFTFKYTNEFLKLFWPSFLAMSISQINSIVDTNVVSYYSRGLGGGVSYLQYASRFYMLPYGLFGVAVATVILSTISNDRENYTQHLKHGITSTLFFTVPATIGLIVLDEPILRLFYEYGQFTAKDTRITAQVLNAYVLGLPFYGMYSTMARARHAMKDMKTPLKATIIVALSNVVMDLLVGLKYGPIGVALATSVAGIIGFLYLLIKEKNKKLFEKEDLYIILSSLIMGVATYFFSNISSKRIWVIPSTVFGALVYLLSSAIFLRHRLKEFLRRKTL</sequence>
<evidence type="ECO:0000256" key="8">
    <source>
        <dbReference type="HAMAP-Rule" id="MF_02078"/>
    </source>
</evidence>
<keyword evidence="6 8" id="KW-1133">Transmembrane helix</keyword>
<feature type="transmembrane region" description="Helical" evidence="8">
    <location>
        <begin position="329"/>
        <end position="350"/>
    </location>
</feature>
<dbReference type="UniPathway" id="UPA00219"/>
<keyword evidence="4 8" id="KW-0133">Cell shape</keyword>
<evidence type="ECO:0000256" key="7">
    <source>
        <dbReference type="ARBA" id="ARBA00023136"/>
    </source>
</evidence>
<keyword evidence="3 8" id="KW-0812">Transmembrane</keyword>
<dbReference type="Proteomes" id="UP000077096">
    <property type="component" value="Chromosome"/>
</dbReference>
<dbReference type="GO" id="GO:0005886">
    <property type="term" value="C:plasma membrane"/>
    <property type="evidence" value="ECO:0007669"/>
    <property type="project" value="UniProtKB-SubCell"/>
</dbReference>
<dbReference type="GO" id="GO:0034204">
    <property type="term" value="P:lipid translocation"/>
    <property type="evidence" value="ECO:0007669"/>
    <property type="project" value="TreeGrafter"/>
</dbReference>
<dbReference type="PANTHER" id="PTHR47019">
    <property type="entry name" value="LIPID II FLIPPASE MURJ"/>
    <property type="match status" value="1"/>
</dbReference>
<evidence type="ECO:0000256" key="5">
    <source>
        <dbReference type="ARBA" id="ARBA00022984"/>
    </source>
</evidence>
<feature type="transmembrane region" description="Helical" evidence="8">
    <location>
        <begin position="443"/>
        <end position="465"/>
    </location>
</feature>
<organism evidence="10 11">
    <name type="scientific">Fervidobacterium pennivorans</name>
    <dbReference type="NCBI Taxonomy" id="93466"/>
    <lineage>
        <taxon>Bacteria</taxon>
        <taxon>Thermotogati</taxon>
        <taxon>Thermotogota</taxon>
        <taxon>Thermotogae</taxon>
        <taxon>Thermotogales</taxon>
        <taxon>Fervidobacteriaceae</taxon>
        <taxon>Fervidobacterium</taxon>
    </lineage>
</organism>
<dbReference type="KEGG" id="fng:JM64_05575"/>
<evidence type="ECO:0000256" key="9">
    <source>
        <dbReference type="PIRNR" id="PIRNR002869"/>
    </source>
</evidence>
<protein>
    <recommendedName>
        <fullName evidence="8">Probable lipid II flippase MurJ</fullName>
    </recommendedName>
</protein>
<keyword evidence="2 8" id="KW-1003">Cell membrane</keyword>
<feature type="transmembrane region" description="Helical" evidence="8">
    <location>
        <begin position="77"/>
        <end position="106"/>
    </location>
</feature>
<keyword evidence="8 9" id="KW-0813">Transport</keyword>
<dbReference type="InterPro" id="IPR051050">
    <property type="entry name" value="Lipid_II_flippase_MurJ/MviN"/>
</dbReference>
<proteinExistence type="inferred from homology"/>
<gene>
    <name evidence="8" type="primary">murJ</name>
    <name evidence="10" type="ORF">JM64_05575</name>
</gene>
<feature type="transmembrane region" description="Helical" evidence="8">
    <location>
        <begin position="174"/>
        <end position="194"/>
    </location>
</feature>
<dbReference type="EMBL" id="CP011393">
    <property type="protein sequence ID" value="ANE41491.1"/>
    <property type="molecule type" value="Genomic_DNA"/>
</dbReference>
<feature type="transmembrane region" description="Helical" evidence="8">
    <location>
        <begin position="419"/>
        <end position="437"/>
    </location>
</feature>